<dbReference type="HOGENOM" id="CLU_2286328_0_0_7"/>
<accession>W4MB11</accession>
<gene>
    <name evidence="1" type="ORF">ETSY2_14870</name>
</gene>
<dbReference type="AlphaFoldDB" id="W4MB11"/>
<organism evidence="1 2">
    <name type="scientific">Candidatus Entotheonella gemina</name>
    <dbReference type="NCBI Taxonomy" id="1429439"/>
    <lineage>
        <taxon>Bacteria</taxon>
        <taxon>Pseudomonadati</taxon>
        <taxon>Nitrospinota/Tectimicrobiota group</taxon>
        <taxon>Candidatus Tectimicrobiota</taxon>
        <taxon>Candidatus Entotheonellia</taxon>
        <taxon>Candidatus Entotheonellales</taxon>
        <taxon>Candidatus Entotheonellaceae</taxon>
        <taxon>Candidatus Entotheonella</taxon>
    </lineage>
</organism>
<proteinExistence type="predicted"/>
<dbReference type="EMBL" id="AZHX01000595">
    <property type="protein sequence ID" value="ETX06812.1"/>
    <property type="molecule type" value="Genomic_DNA"/>
</dbReference>
<evidence type="ECO:0000313" key="2">
    <source>
        <dbReference type="Proteomes" id="UP000019140"/>
    </source>
</evidence>
<dbReference type="Proteomes" id="UP000019140">
    <property type="component" value="Unassembled WGS sequence"/>
</dbReference>
<keyword evidence="2" id="KW-1185">Reference proteome</keyword>
<reference evidence="1 2" key="1">
    <citation type="journal article" date="2014" name="Nature">
        <title>An environmental bacterial taxon with a large and distinct metabolic repertoire.</title>
        <authorList>
            <person name="Wilson M.C."/>
            <person name="Mori T."/>
            <person name="Ruckert C."/>
            <person name="Uria A.R."/>
            <person name="Helf M.J."/>
            <person name="Takada K."/>
            <person name="Gernert C."/>
            <person name="Steffens U.A."/>
            <person name="Heycke N."/>
            <person name="Schmitt S."/>
            <person name="Rinke C."/>
            <person name="Helfrich E.J."/>
            <person name="Brachmann A.O."/>
            <person name="Gurgui C."/>
            <person name="Wakimoto T."/>
            <person name="Kracht M."/>
            <person name="Crusemann M."/>
            <person name="Hentschel U."/>
            <person name="Abe I."/>
            <person name="Matsunaga S."/>
            <person name="Kalinowski J."/>
            <person name="Takeyama H."/>
            <person name="Piel J."/>
        </authorList>
    </citation>
    <scope>NUCLEOTIDE SEQUENCE [LARGE SCALE GENOMIC DNA]</scope>
    <source>
        <strain evidence="2">TSY2</strain>
    </source>
</reference>
<evidence type="ECO:0000313" key="1">
    <source>
        <dbReference type="EMBL" id="ETX06812.1"/>
    </source>
</evidence>
<comment type="caution">
    <text evidence="1">The sequence shown here is derived from an EMBL/GenBank/DDBJ whole genome shotgun (WGS) entry which is preliminary data.</text>
</comment>
<protein>
    <submittedName>
        <fullName evidence="1">Uncharacterized protein</fullName>
    </submittedName>
</protein>
<sequence>MGQYYKFINKTRMEESQISLPFNFGVPWAKSLECYDDEQIKAMFRFVVKHNEGWQDDDELVAVGDYGTVITDSHSETEPTSFSWENYVPARVSPKKVDDFT</sequence>
<name>W4MB11_9BACT</name>